<organism evidence="7 8">
    <name type="scientific">Xylocopa violacea</name>
    <name type="common">Violet carpenter bee</name>
    <name type="synonym">Apis violacea</name>
    <dbReference type="NCBI Taxonomy" id="135666"/>
    <lineage>
        <taxon>Eukaryota</taxon>
        <taxon>Metazoa</taxon>
        <taxon>Ecdysozoa</taxon>
        <taxon>Arthropoda</taxon>
        <taxon>Hexapoda</taxon>
        <taxon>Insecta</taxon>
        <taxon>Pterygota</taxon>
        <taxon>Neoptera</taxon>
        <taxon>Endopterygota</taxon>
        <taxon>Hymenoptera</taxon>
        <taxon>Apocrita</taxon>
        <taxon>Aculeata</taxon>
        <taxon>Apoidea</taxon>
        <taxon>Anthophila</taxon>
        <taxon>Apidae</taxon>
        <taxon>Xylocopa</taxon>
        <taxon>Xylocopa</taxon>
    </lineage>
</organism>
<evidence type="ECO:0000259" key="5">
    <source>
        <dbReference type="Pfam" id="PF00501"/>
    </source>
</evidence>
<dbReference type="SUPFAM" id="SSF56801">
    <property type="entry name" value="Acetyl-CoA synthetase-like"/>
    <property type="match status" value="1"/>
</dbReference>
<comment type="subcellular location">
    <subcellularLocation>
        <location evidence="1">Peroxisome</location>
    </subcellularLocation>
</comment>
<dbReference type="Gene3D" id="3.30.300.30">
    <property type="match status" value="1"/>
</dbReference>
<evidence type="ECO:0000256" key="2">
    <source>
        <dbReference type="ARBA" id="ARBA00006432"/>
    </source>
</evidence>
<dbReference type="Pfam" id="PF13193">
    <property type="entry name" value="AMP-binding_C"/>
    <property type="match status" value="1"/>
</dbReference>
<dbReference type="PROSITE" id="PS00455">
    <property type="entry name" value="AMP_BINDING"/>
    <property type="match status" value="1"/>
</dbReference>
<dbReference type="Pfam" id="PF00501">
    <property type="entry name" value="AMP-binding"/>
    <property type="match status" value="1"/>
</dbReference>
<dbReference type="InterPro" id="IPR042099">
    <property type="entry name" value="ANL_N_sf"/>
</dbReference>
<dbReference type="InterPro" id="IPR000873">
    <property type="entry name" value="AMP-dep_synth/lig_dom"/>
</dbReference>
<evidence type="ECO:0000256" key="1">
    <source>
        <dbReference type="ARBA" id="ARBA00004275"/>
    </source>
</evidence>
<evidence type="ECO:0000256" key="3">
    <source>
        <dbReference type="ARBA" id="ARBA00022598"/>
    </source>
</evidence>
<evidence type="ECO:0000313" key="7">
    <source>
        <dbReference type="EMBL" id="CAL7935336.1"/>
    </source>
</evidence>
<protein>
    <recommendedName>
        <fullName evidence="9">Luciferin 4-monooxygenase</fullName>
    </recommendedName>
</protein>
<dbReference type="EMBL" id="CAXAJV020001283">
    <property type="protein sequence ID" value="CAL7935336.1"/>
    <property type="molecule type" value="Genomic_DNA"/>
</dbReference>
<feature type="domain" description="AMP-dependent synthetase/ligase" evidence="5">
    <location>
        <begin position="46"/>
        <end position="400"/>
    </location>
</feature>
<proteinExistence type="inferred from homology"/>
<dbReference type="PANTHER" id="PTHR24096">
    <property type="entry name" value="LONG-CHAIN-FATTY-ACID--COA LIGASE"/>
    <property type="match status" value="1"/>
</dbReference>
<dbReference type="Proteomes" id="UP001642520">
    <property type="component" value="Unassembled WGS sequence"/>
</dbReference>
<dbReference type="InterPro" id="IPR045851">
    <property type="entry name" value="AMP-bd_C_sf"/>
</dbReference>
<evidence type="ECO:0008006" key="9">
    <source>
        <dbReference type="Google" id="ProtNLM"/>
    </source>
</evidence>
<evidence type="ECO:0000313" key="8">
    <source>
        <dbReference type="Proteomes" id="UP001642520"/>
    </source>
</evidence>
<keyword evidence="4" id="KW-0576">Peroxisome</keyword>
<feature type="domain" description="AMP-binding enzyme C-terminal" evidence="6">
    <location>
        <begin position="451"/>
        <end position="527"/>
    </location>
</feature>
<gene>
    <name evidence="7" type="ORF">XYLVIOL_LOCUS1530</name>
</gene>
<evidence type="ECO:0000259" key="6">
    <source>
        <dbReference type="Pfam" id="PF13193"/>
    </source>
</evidence>
<keyword evidence="8" id="KW-1185">Reference proteome</keyword>
<accession>A0ABP1N2Z1</accession>
<evidence type="ECO:0000256" key="4">
    <source>
        <dbReference type="ARBA" id="ARBA00023140"/>
    </source>
</evidence>
<sequence length="543" mass="60317">MVVNNEKKNNVEPPFTIENNVLKGKVVKNDGPLVNPAKLLFDILRNNPDVISQVDGLTGTEDTFSAIRDRAVKCALWLQKQGIGKGDIIAISTHNHLNTSIPFLAGMFLGAIVNPWDSEMNIQSGRHMMTLTLPKVIFANEKSAAVALEVAKIELFHTKIVCFGYYPGTTPFVDVLKDHQESSVANFKCAEIDDFEDTSLLLFSSGTTGPSKAVQLSHRSLANVLMSDYEMNSHVAMSFSTLYWISGVLLTIKSIHSCMKRIIPPEFEPKVACELMEKYKVSWVLLSTSIANRLIRYGHLQDYDLSNLKVVVIGGAILKKESEDVLRKHLPHTMIIQAYGMTELGGLVTKQVPGATIGSCGIPTENSEIKVVDIETGKTLGPNQPGEVYTKTWTMTTGYYKNPEETKRSIDEDGWVHTGDLAYYNEKGEFFILDRVKELIKYRGYQISPSEIEALLQSHPAVLEAAVIGVPHPTDDEHPIAFVSKIPNKEVSAEELIKLVEINMTDYNKLRAGVKFLPNLPHTNSGKIARKELRAMAKKYAIN</sequence>
<comment type="similarity">
    <text evidence="2">Belongs to the ATP-dependent AMP-binding enzyme family.</text>
</comment>
<dbReference type="InterPro" id="IPR025110">
    <property type="entry name" value="AMP-bd_C"/>
</dbReference>
<keyword evidence="3" id="KW-0436">Ligase</keyword>
<dbReference type="InterPro" id="IPR020845">
    <property type="entry name" value="AMP-binding_CS"/>
</dbReference>
<dbReference type="Gene3D" id="3.40.50.12780">
    <property type="entry name" value="N-terminal domain of ligase-like"/>
    <property type="match status" value="1"/>
</dbReference>
<comment type="caution">
    <text evidence="7">The sequence shown here is derived from an EMBL/GenBank/DDBJ whole genome shotgun (WGS) entry which is preliminary data.</text>
</comment>
<dbReference type="PANTHER" id="PTHR24096:SF149">
    <property type="entry name" value="AMP-BINDING DOMAIN-CONTAINING PROTEIN-RELATED"/>
    <property type="match status" value="1"/>
</dbReference>
<name>A0ABP1N2Z1_XYLVO</name>
<reference evidence="7 8" key="1">
    <citation type="submission" date="2024-08" db="EMBL/GenBank/DDBJ databases">
        <authorList>
            <person name="Will J Nash"/>
            <person name="Angela Man"/>
            <person name="Seanna McTaggart"/>
            <person name="Kendall Baker"/>
            <person name="Tom Barker"/>
            <person name="Leah Catchpole"/>
            <person name="Alex Durrant"/>
            <person name="Karim Gharbi"/>
            <person name="Naomi Irish"/>
            <person name="Gemy Kaithakottil"/>
            <person name="Debby Ku"/>
            <person name="Aaliyah Providence"/>
            <person name="Felix Shaw"/>
            <person name="David Swarbreck"/>
            <person name="Chris Watkins"/>
            <person name="Ann M. McCartney"/>
            <person name="Giulio Formenti"/>
            <person name="Alice Mouton"/>
            <person name="Noel Vella"/>
            <person name="Bjorn M von Reumont"/>
            <person name="Adriana Vella"/>
            <person name="Wilfried Haerty"/>
        </authorList>
    </citation>
    <scope>NUCLEOTIDE SEQUENCE [LARGE SCALE GENOMIC DNA]</scope>
</reference>